<reference evidence="2" key="2">
    <citation type="submission" date="2025-08" db="UniProtKB">
        <authorList>
            <consortium name="Ensembl"/>
        </authorList>
    </citation>
    <scope>IDENTIFICATION</scope>
</reference>
<organism evidence="2 3">
    <name type="scientific">Ciona savignyi</name>
    <name type="common">Pacific transparent sea squirt</name>
    <dbReference type="NCBI Taxonomy" id="51511"/>
    <lineage>
        <taxon>Eukaryota</taxon>
        <taxon>Metazoa</taxon>
        <taxon>Chordata</taxon>
        <taxon>Tunicata</taxon>
        <taxon>Ascidiacea</taxon>
        <taxon>Phlebobranchia</taxon>
        <taxon>Cionidae</taxon>
        <taxon>Ciona</taxon>
    </lineage>
</organism>
<dbReference type="Proteomes" id="UP000007875">
    <property type="component" value="Unassembled WGS sequence"/>
</dbReference>
<accession>H2YAJ1</accession>
<evidence type="ECO:0008006" key="4">
    <source>
        <dbReference type="Google" id="ProtNLM"/>
    </source>
</evidence>
<reference evidence="3" key="1">
    <citation type="submission" date="2003-08" db="EMBL/GenBank/DDBJ databases">
        <authorList>
            <person name="Birren B."/>
            <person name="Nusbaum C."/>
            <person name="Abebe A."/>
            <person name="Abouelleil A."/>
            <person name="Adekoya E."/>
            <person name="Ait-zahra M."/>
            <person name="Allen N."/>
            <person name="Allen T."/>
            <person name="An P."/>
            <person name="Anderson M."/>
            <person name="Anderson S."/>
            <person name="Arachchi H."/>
            <person name="Armbruster J."/>
            <person name="Bachantsang P."/>
            <person name="Baldwin J."/>
            <person name="Barry A."/>
            <person name="Bayul T."/>
            <person name="Blitshsteyn B."/>
            <person name="Bloom T."/>
            <person name="Blye J."/>
            <person name="Boguslavskiy L."/>
            <person name="Borowsky M."/>
            <person name="Boukhgalter B."/>
            <person name="Brunache A."/>
            <person name="Butler J."/>
            <person name="Calixte N."/>
            <person name="Calvo S."/>
            <person name="Camarata J."/>
            <person name="Campo K."/>
            <person name="Chang J."/>
            <person name="Cheshatsang Y."/>
            <person name="Citroen M."/>
            <person name="Collymore A."/>
            <person name="Considine T."/>
            <person name="Cook A."/>
            <person name="Cooke P."/>
            <person name="Corum B."/>
            <person name="Cuomo C."/>
            <person name="David R."/>
            <person name="Dawoe T."/>
            <person name="Degray S."/>
            <person name="Dodge S."/>
            <person name="Dooley K."/>
            <person name="Dorje P."/>
            <person name="Dorjee K."/>
            <person name="Dorris L."/>
            <person name="Duffey N."/>
            <person name="Dupes A."/>
            <person name="Elkins T."/>
            <person name="Engels R."/>
            <person name="Erickson J."/>
            <person name="Farina A."/>
            <person name="Faro S."/>
            <person name="Ferreira P."/>
            <person name="Fischer H."/>
            <person name="Fitzgerald M."/>
            <person name="Foley K."/>
            <person name="Gage D."/>
            <person name="Galagan J."/>
            <person name="Gearin G."/>
            <person name="Gnerre S."/>
            <person name="Gnirke A."/>
            <person name="Goyette A."/>
            <person name="Graham J."/>
            <person name="Grandbois E."/>
            <person name="Gyaltsen K."/>
            <person name="Hafez N."/>
            <person name="Hagopian D."/>
            <person name="Hagos B."/>
            <person name="Hall J."/>
            <person name="Hatcher B."/>
            <person name="Heller A."/>
            <person name="Higgins H."/>
            <person name="Honan T."/>
            <person name="Horn A."/>
            <person name="Houde N."/>
            <person name="Hughes L."/>
            <person name="Hulme W."/>
            <person name="Husby E."/>
            <person name="Iliev I."/>
            <person name="Jaffe D."/>
            <person name="Jones C."/>
            <person name="Kamal M."/>
            <person name="Kamat A."/>
            <person name="Kamvysselis M."/>
            <person name="Karlsson E."/>
            <person name="Kells C."/>
            <person name="Kieu A."/>
            <person name="Kisner P."/>
            <person name="Kodira C."/>
            <person name="Kulbokas E."/>
            <person name="Labutti K."/>
            <person name="Lama D."/>
            <person name="Landers T."/>
            <person name="Leger J."/>
            <person name="Levine S."/>
            <person name="Lewis D."/>
            <person name="Lewis T."/>
            <person name="Lindblad-toh K."/>
            <person name="Liu X."/>
            <person name="Lokyitsang T."/>
            <person name="Lokyitsang Y."/>
            <person name="Lucien O."/>
            <person name="Lui A."/>
            <person name="Ma L.J."/>
            <person name="Mabbitt R."/>
            <person name="Macdonald J."/>
            <person name="Maclean C."/>
            <person name="Major J."/>
            <person name="Manning J."/>
            <person name="Marabella R."/>
            <person name="Maru K."/>
            <person name="Matthews C."/>
            <person name="Mauceli E."/>
            <person name="Mccarthy M."/>
            <person name="Mcdonough S."/>
            <person name="Mcghee T."/>
            <person name="Meldrim J."/>
            <person name="Meneus L."/>
            <person name="Mesirov J."/>
            <person name="Mihalev A."/>
            <person name="Mihova T."/>
            <person name="Mikkelsen T."/>
            <person name="Mlenga V."/>
            <person name="Moru K."/>
            <person name="Mozes J."/>
            <person name="Mulrain L."/>
            <person name="Munson G."/>
            <person name="Naylor J."/>
            <person name="Newes C."/>
            <person name="Nguyen C."/>
            <person name="Nguyen N."/>
            <person name="Nguyen T."/>
            <person name="Nicol R."/>
            <person name="Nielsen C."/>
            <person name="Nizzari M."/>
            <person name="Norbu C."/>
            <person name="Norbu N."/>
            <person name="O'donnell P."/>
            <person name="Okoawo O."/>
            <person name="O'leary S."/>
            <person name="Omotosho B."/>
            <person name="O'neill K."/>
            <person name="Osman S."/>
            <person name="Parker S."/>
            <person name="Perrin D."/>
            <person name="Phunkhang P."/>
            <person name="Piqani B."/>
            <person name="Purcell S."/>
            <person name="Rachupka T."/>
            <person name="Ramasamy U."/>
            <person name="Rameau R."/>
            <person name="Ray V."/>
            <person name="Raymond C."/>
            <person name="Retta R."/>
            <person name="Richardson S."/>
            <person name="Rise C."/>
            <person name="Rodriguez J."/>
            <person name="Rogers J."/>
            <person name="Rogov P."/>
            <person name="Rutman M."/>
            <person name="Schupbach R."/>
            <person name="Seaman C."/>
            <person name="Settipalli S."/>
            <person name="Sharpe T."/>
            <person name="Sheridan J."/>
            <person name="Sherpa N."/>
            <person name="Shi J."/>
            <person name="Smirnov S."/>
            <person name="Smith C."/>
            <person name="Sougnez C."/>
            <person name="Spencer B."/>
            <person name="Stalker J."/>
            <person name="Stange-thomann N."/>
            <person name="Stavropoulos S."/>
            <person name="Stetson K."/>
            <person name="Stone C."/>
            <person name="Stone S."/>
            <person name="Stubbs M."/>
            <person name="Talamas J."/>
            <person name="Tchuinga P."/>
            <person name="Tenzing P."/>
            <person name="Tesfaye S."/>
            <person name="Theodore J."/>
            <person name="Thoulutsang Y."/>
            <person name="Topham K."/>
            <person name="Towey S."/>
            <person name="Tsamla T."/>
            <person name="Tsomo N."/>
            <person name="Vallee D."/>
            <person name="Vassiliev H."/>
            <person name="Venkataraman V."/>
            <person name="Vinson J."/>
            <person name="Vo A."/>
            <person name="Wade C."/>
            <person name="Wang S."/>
            <person name="Wangchuk T."/>
            <person name="Wangdi T."/>
            <person name="Whittaker C."/>
            <person name="Wilkinson J."/>
            <person name="Wu Y."/>
            <person name="Wyman D."/>
            <person name="Yadav S."/>
            <person name="Yang S."/>
            <person name="Yang X."/>
            <person name="Yeager S."/>
            <person name="Yee E."/>
            <person name="Young G."/>
            <person name="Zainoun J."/>
            <person name="Zembeck L."/>
            <person name="Zimmer A."/>
            <person name="Zody M."/>
            <person name="Lander E."/>
        </authorList>
    </citation>
    <scope>NUCLEOTIDE SEQUENCE [LARGE SCALE GENOMIC DNA]</scope>
</reference>
<dbReference type="AlphaFoldDB" id="H2YAJ1"/>
<dbReference type="InParanoid" id="H2YAJ1"/>
<dbReference type="OMA" id="LICHYCC"/>
<dbReference type="InterPro" id="IPR045860">
    <property type="entry name" value="Snake_toxin-like_sf"/>
</dbReference>
<evidence type="ECO:0000256" key="1">
    <source>
        <dbReference type="SAM" id="SignalP"/>
    </source>
</evidence>
<keyword evidence="1" id="KW-0732">Signal</keyword>
<feature type="chain" id="PRO_5003578476" description="UPAR/Ly6 domain-containing protein" evidence="1">
    <location>
        <begin position="19"/>
        <end position="118"/>
    </location>
</feature>
<evidence type="ECO:0000313" key="3">
    <source>
        <dbReference type="Proteomes" id="UP000007875"/>
    </source>
</evidence>
<protein>
    <recommendedName>
        <fullName evidence="4">UPAR/Ly6 domain-containing protein</fullName>
    </recommendedName>
</protein>
<dbReference type="Ensembl" id="ENSCSAVT00000002377.1">
    <property type="protein sequence ID" value="ENSCSAVP00000002339.1"/>
    <property type="gene ID" value="ENSCSAVG00000001371.1"/>
</dbReference>
<evidence type="ECO:0000313" key="2">
    <source>
        <dbReference type="Ensembl" id="ENSCSAVP00000002339.1"/>
    </source>
</evidence>
<keyword evidence="3" id="KW-1185">Reference proteome</keyword>
<proteinExistence type="predicted"/>
<reference evidence="2" key="3">
    <citation type="submission" date="2025-09" db="UniProtKB">
        <authorList>
            <consortium name="Ensembl"/>
        </authorList>
    </citation>
    <scope>IDENTIFICATION</scope>
</reference>
<dbReference type="GeneTree" id="ENSGT00730000113563"/>
<sequence>MKLFVCIACIMLVVSAQAGRGTNQSLKCHSGMSINGEGMFEEVTCTAAESSCQTRISQRGLFTVVHKRCAATTVCENNLRNNAISCSRDNKVLICHYCCSTDRCNTLERIPEMESNNA</sequence>
<feature type="signal peptide" evidence="1">
    <location>
        <begin position="1"/>
        <end position="18"/>
    </location>
</feature>
<dbReference type="SUPFAM" id="SSF57302">
    <property type="entry name" value="Snake toxin-like"/>
    <property type="match status" value="1"/>
</dbReference>
<name>H2YAJ1_CIOSA</name>